<feature type="transmembrane region" description="Helical" evidence="2">
    <location>
        <begin position="561"/>
        <end position="582"/>
    </location>
</feature>
<evidence type="ECO:0000256" key="1">
    <source>
        <dbReference type="SAM" id="Coils"/>
    </source>
</evidence>
<feature type="transmembrane region" description="Helical" evidence="2">
    <location>
        <begin position="479"/>
        <end position="503"/>
    </location>
</feature>
<keyword evidence="4" id="KW-1185">Reference proteome</keyword>
<evidence type="ECO:0000313" key="4">
    <source>
        <dbReference type="Proteomes" id="UP000683360"/>
    </source>
</evidence>
<dbReference type="PANTHER" id="PTHR47510">
    <property type="entry name" value="REVERSE TRANSCRIPTASE DOMAIN-CONTAINING PROTEIN"/>
    <property type="match status" value="1"/>
</dbReference>
<feature type="transmembrane region" description="Helical" evidence="2">
    <location>
        <begin position="515"/>
        <end position="540"/>
    </location>
</feature>
<feature type="transmembrane region" description="Helical" evidence="2">
    <location>
        <begin position="608"/>
        <end position="628"/>
    </location>
</feature>
<dbReference type="AlphaFoldDB" id="A0A8S3PYF7"/>
<keyword evidence="1" id="KW-0175">Coiled coil</keyword>
<reference evidence="3" key="1">
    <citation type="submission" date="2021-03" db="EMBL/GenBank/DDBJ databases">
        <authorList>
            <person name="Bekaert M."/>
        </authorList>
    </citation>
    <scope>NUCLEOTIDE SEQUENCE</scope>
</reference>
<accession>A0A8S3PYF7</accession>
<organism evidence="3 4">
    <name type="scientific">Mytilus edulis</name>
    <name type="common">Blue mussel</name>
    <dbReference type="NCBI Taxonomy" id="6550"/>
    <lineage>
        <taxon>Eukaryota</taxon>
        <taxon>Metazoa</taxon>
        <taxon>Spiralia</taxon>
        <taxon>Lophotrochozoa</taxon>
        <taxon>Mollusca</taxon>
        <taxon>Bivalvia</taxon>
        <taxon>Autobranchia</taxon>
        <taxon>Pteriomorphia</taxon>
        <taxon>Mytilida</taxon>
        <taxon>Mytiloidea</taxon>
        <taxon>Mytilidae</taxon>
        <taxon>Mytilinae</taxon>
        <taxon>Mytilus</taxon>
    </lineage>
</organism>
<evidence type="ECO:0000313" key="3">
    <source>
        <dbReference type="EMBL" id="CAG2189158.1"/>
    </source>
</evidence>
<keyword evidence="2" id="KW-0812">Transmembrane</keyword>
<dbReference type="Proteomes" id="UP000683360">
    <property type="component" value="Unassembled WGS sequence"/>
</dbReference>
<dbReference type="PANTHER" id="PTHR47510:SF3">
    <property type="entry name" value="ENDO_EXONUCLEASE_PHOSPHATASE DOMAIN-CONTAINING PROTEIN"/>
    <property type="match status" value="1"/>
</dbReference>
<feature type="coiled-coil region" evidence="1">
    <location>
        <begin position="452"/>
        <end position="479"/>
    </location>
</feature>
<dbReference type="OrthoDB" id="6119591at2759"/>
<protein>
    <submittedName>
        <fullName evidence="3">Uncharacterized protein</fullName>
    </submittedName>
</protein>
<proteinExistence type="predicted"/>
<name>A0A8S3PYF7_MYTED</name>
<comment type="caution">
    <text evidence="3">The sequence shown here is derived from an EMBL/GenBank/DDBJ whole genome shotgun (WGS) entry which is preliminary data.</text>
</comment>
<dbReference type="EMBL" id="CAJPWZ010000285">
    <property type="protein sequence ID" value="CAG2189158.1"/>
    <property type="molecule type" value="Genomic_DNA"/>
</dbReference>
<keyword evidence="2" id="KW-0472">Membrane</keyword>
<keyword evidence="2" id="KW-1133">Transmembrane helix</keyword>
<sequence>MVLPSFCSDHSPTLIEINFSPARQKAYSKVVYDYESGDYASANMYLQRKNWNECFKNVHDINKINGLINQEVHHVMDTYIPTKKVLVRPRDKPWITTSIKVKMRKRNRAYKKAKSRNLISDWKKFKELRNEVIDLVREAKRQYLINLHNSLVDKSIPPGKWWRIAKSVCKFKNKESQNSPIKVNGEILIHPIEKATAINDYFCSISRFDTEPQLPNVPPLAPYELSDIVITEQDVIDHFQILNINKPAGPDKLPPKFLKAIFPSLKCMDMSKEVGQDFAIQTFDQQLYAVSQQVKWSMPEVFQSHILRLGGFHTLSCFIACIGKLWADGGLRDLMVDSGVYAGCTVDQMLLGKQFNRSVRGLTLVYEALRSLWFASFFKWCEENDGIDAIPKDVWVMLSKCQAKFSDESESYKDVLNELTILYTTHVLPLTVRFRNWGYLESPTFKYWDMFLNAVEVMLQNIRAEREAEKERQKALSDLGCYGLLFAICFIILTICGIILANFLSKDPDWDISAWYQIFYGTFTIALCSLTLAIITFCCIDKHEKKGQRDEVKKWVNHFVIVLWISFVAIFPSCAFLGGFIAESNVFSCSRNVTIPEDEVRLSLCSNVYKSSTIACTVCFVIFFYSIAQSCAQRSADKGKLLKTSINRSNKFKPHTRTLENPKIKLAPIPKPPKLTRRYSAEALRIRTPDERLTDNKNKGKMRIQKPDEQMTGHKNTGRIAKLKAIPTQLKFINLAKRNNQILDQQETVSTIQSSKSSTIDGKPVRTSTWSFLRQNYKLARDLNQPYTFDEADDNYDLENLYSTYGNVHDTGPPLALMSAEQSQAPEHQADVSGQPPLYRYKSVAEIPDGTPPSYEEACYPRY</sequence>
<gene>
    <name evidence="3" type="ORF">MEDL_4535</name>
</gene>
<evidence type="ECO:0000256" key="2">
    <source>
        <dbReference type="SAM" id="Phobius"/>
    </source>
</evidence>